<dbReference type="CDD" id="cd00063">
    <property type="entry name" value="FN3"/>
    <property type="match status" value="2"/>
</dbReference>
<keyword evidence="1" id="KW-0812">Transmembrane</keyword>
<dbReference type="SMART" id="SM00060">
    <property type="entry name" value="FN3"/>
    <property type="match status" value="2"/>
</dbReference>
<dbReference type="InterPro" id="IPR013783">
    <property type="entry name" value="Ig-like_fold"/>
</dbReference>
<proteinExistence type="predicted"/>
<keyword evidence="1" id="KW-0472">Membrane</keyword>
<protein>
    <recommendedName>
        <fullName evidence="2">Fibronectin type-III domain-containing protein</fullName>
    </recommendedName>
</protein>
<dbReference type="InterPro" id="IPR003961">
    <property type="entry name" value="FN3_dom"/>
</dbReference>
<evidence type="ECO:0000259" key="2">
    <source>
        <dbReference type="PROSITE" id="PS50853"/>
    </source>
</evidence>
<reference evidence="3" key="1">
    <citation type="submission" date="2017-05" db="UniProtKB">
        <authorList>
            <consortium name="EnsemblMetazoa"/>
        </authorList>
    </citation>
    <scope>IDENTIFICATION</scope>
</reference>
<dbReference type="Pfam" id="PF00041">
    <property type="entry name" value="fn3"/>
    <property type="match status" value="1"/>
</dbReference>
<feature type="transmembrane region" description="Helical" evidence="1">
    <location>
        <begin position="102"/>
        <end position="127"/>
    </location>
</feature>
<feature type="transmembrane region" description="Helical" evidence="1">
    <location>
        <begin position="6"/>
        <end position="26"/>
    </location>
</feature>
<organism evidence="3">
    <name type="scientific">Amphimedon queenslandica</name>
    <name type="common">Sponge</name>
    <dbReference type="NCBI Taxonomy" id="400682"/>
    <lineage>
        <taxon>Eukaryota</taxon>
        <taxon>Metazoa</taxon>
        <taxon>Porifera</taxon>
        <taxon>Demospongiae</taxon>
        <taxon>Heteroscleromorpha</taxon>
        <taxon>Haplosclerida</taxon>
        <taxon>Niphatidae</taxon>
        <taxon>Amphimedon</taxon>
    </lineage>
</organism>
<keyword evidence="1" id="KW-1133">Transmembrane helix</keyword>
<dbReference type="InParanoid" id="A0A1X7UNS6"/>
<dbReference type="PROSITE" id="PS50853">
    <property type="entry name" value="FN3"/>
    <property type="match status" value="1"/>
</dbReference>
<dbReference type="SUPFAM" id="SSF49265">
    <property type="entry name" value="Fibronectin type III"/>
    <property type="match status" value="1"/>
</dbReference>
<accession>A0A1X7UNS6</accession>
<feature type="transmembrane region" description="Helical" evidence="1">
    <location>
        <begin position="470"/>
        <end position="500"/>
    </location>
</feature>
<evidence type="ECO:0000313" key="3">
    <source>
        <dbReference type="EnsemblMetazoa" id="Aqu2.1.29306_001"/>
    </source>
</evidence>
<dbReference type="AlphaFoldDB" id="A0A1X7UNS6"/>
<sequence>MATTGIYWCLVLTECLSFLVLAVVLFQQTEPNASTVLCLGDRVEFTCQTDTSSVIWQTDGGRITEVSSLTVPSQIDSLLLAVSHFNGSMITSTATIESKYSVLYFTLMATAGIYWCLVLTECLSLAVSTITSYEQSPPTACPGDKLVFACVTVTEGSVIWRLNGNNSQAALLANDSPPSTLGSFSLKVTQYNIATLEIVSTATSTSAPVSLNGTSIDCSGTGGASYQRRFISYGDVPESINNTTIDPINSNALIINWSASGSCIDNYTVTIISNSTFNESRTTNNTNITIDTLIIGTNYSFIIIPIDTIGREGPPSSLISYIWNVPAQVVNISWDQISTNSITIWWNNIEDTTTLRPPIDYNVTDTNTTITGLSPINEYYTVTIIPVNVIGYGPSVTVNVSITTTTSSITNIMMSTTEYITMQDKSSAMTALPTITETQLITTTETISSCPDSSSSCITTTMSQSTDVGFISVAIAVPITGLLTGLITAIITSIIVCLIMKKRGTTIQNKTPVGGGGEAAVIGPIYCDLPTINTEQQEEQIIDAKLNTAYGQANI</sequence>
<feature type="domain" description="Fibronectin type-III" evidence="2">
    <location>
        <begin position="236"/>
        <end position="328"/>
    </location>
</feature>
<dbReference type="EnsemblMetazoa" id="Aqu2.1.29306_001">
    <property type="protein sequence ID" value="Aqu2.1.29306_001"/>
    <property type="gene ID" value="Aqu2.1.29306"/>
</dbReference>
<name>A0A1X7UNS6_AMPQE</name>
<evidence type="ECO:0000256" key="1">
    <source>
        <dbReference type="SAM" id="Phobius"/>
    </source>
</evidence>
<dbReference type="Gene3D" id="2.60.40.10">
    <property type="entry name" value="Immunoglobulins"/>
    <property type="match status" value="1"/>
</dbReference>
<dbReference type="InterPro" id="IPR036116">
    <property type="entry name" value="FN3_sf"/>
</dbReference>